<dbReference type="Proteomes" id="UP000596063">
    <property type="component" value="Chromosome"/>
</dbReference>
<reference evidence="3 4" key="1">
    <citation type="submission" date="2020-12" db="EMBL/GenBank/DDBJ databases">
        <authorList>
            <person name="Shan Y."/>
        </authorList>
    </citation>
    <scope>NUCLEOTIDE SEQUENCE [LARGE SCALE GENOMIC DNA]</scope>
    <source>
        <strain evidence="4">csc3.9</strain>
    </source>
</reference>
<evidence type="ECO:0000256" key="1">
    <source>
        <dbReference type="SAM" id="Phobius"/>
    </source>
</evidence>
<dbReference type="PANTHER" id="PTHR42208">
    <property type="entry name" value="HEAVY METAL TRANSPORTER-RELATED"/>
    <property type="match status" value="1"/>
</dbReference>
<feature type="transmembrane region" description="Helical" evidence="1">
    <location>
        <begin position="162"/>
        <end position="185"/>
    </location>
</feature>
<sequence>MMPEVLSFSAAFMLGLAGSPHCVGMCGGIAGLLGASTQAQRTSAPSGGVAATSARASMITSNIGHGIHYSLLFQVGRITSYAMLGALLATGVQLFGNAAESALPHIGRILRWSASGMLIIMALSIAGWGGLSRRLEKMGATIWARLRPVSRHLLPVDSNGKALAIGGLWGLMPCGMIYSALAWAALSANPLHSAALMACFGLGTAPSMLGIGGISGSFKSALRRPGYRLLFAGLLIALAILPLLDLGPVATAHHH</sequence>
<dbReference type="RefSeq" id="WP_198570804.1">
    <property type="nucleotide sequence ID" value="NZ_CP066167.1"/>
</dbReference>
<protein>
    <submittedName>
        <fullName evidence="3">Sulfite exporter TauE/SafE family protein</fullName>
    </submittedName>
</protein>
<evidence type="ECO:0000259" key="2">
    <source>
        <dbReference type="Pfam" id="PF13386"/>
    </source>
</evidence>
<feature type="domain" description="Urease accessory protein UreH-like transmembrane" evidence="2">
    <location>
        <begin position="10"/>
        <end position="240"/>
    </location>
</feature>
<dbReference type="KEGG" id="snan:I6N98_05550"/>
<dbReference type="InterPro" id="IPR039447">
    <property type="entry name" value="UreH-like_TM_dom"/>
</dbReference>
<keyword evidence="1" id="KW-0812">Transmembrane</keyword>
<dbReference type="EMBL" id="CP066167">
    <property type="protein sequence ID" value="QQD19319.1"/>
    <property type="molecule type" value="Genomic_DNA"/>
</dbReference>
<dbReference type="PANTHER" id="PTHR42208:SF1">
    <property type="entry name" value="HEAVY METAL TRANSPORTER"/>
    <property type="match status" value="1"/>
</dbReference>
<name>A0A7T4R2U7_9GAMM</name>
<keyword evidence="1" id="KW-0472">Membrane</keyword>
<feature type="transmembrane region" description="Helical" evidence="1">
    <location>
        <begin position="191"/>
        <end position="214"/>
    </location>
</feature>
<feature type="transmembrane region" description="Helical" evidence="1">
    <location>
        <begin position="109"/>
        <end position="131"/>
    </location>
</feature>
<gene>
    <name evidence="3" type="ORF">I6N98_05550</name>
</gene>
<accession>A0A7T4R2U7</accession>
<organism evidence="3 4">
    <name type="scientific">Spongiibacter nanhainus</name>
    <dbReference type="NCBI Taxonomy" id="2794344"/>
    <lineage>
        <taxon>Bacteria</taxon>
        <taxon>Pseudomonadati</taxon>
        <taxon>Pseudomonadota</taxon>
        <taxon>Gammaproteobacteria</taxon>
        <taxon>Cellvibrionales</taxon>
        <taxon>Spongiibacteraceae</taxon>
        <taxon>Spongiibacter</taxon>
    </lineage>
</organism>
<dbReference type="AlphaFoldDB" id="A0A7T4R2U7"/>
<proteinExistence type="predicted"/>
<keyword evidence="4" id="KW-1185">Reference proteome</keyword>
<feature type="transmembrane region" description="Helical" evidence="1">
    <location>
        <begin position="226"/>
        <end position="244"/>
    </location>
</feature>
<evidence type="ECO:0000313" key="4">
    <source>
        <dbReference type="Proteomes" id="UP000596063"/>
    </source>
</evidence>
<keyword evidence="1" id="KW-1133">Transmembrane helix</keyword>
<dbReference type="Pfam" id="PF13386">
    <property type="entry name" value="DsbD_2"/>
    <property type="match status" value="1"/>
</dbReference>
<evidence type="ECO:0000313" key="3">
    <source>
        <dbReference type="EMBL" id="QQD19319.1"/>
    </source>
</evidence>